<dbReference type="Proteomes" id="UP000294744">
    <property type="component" value="Unassembled WGS sequence"/>
</dbReference>
<dbReference type="OrthoDB" id="3379481at2"/>
<proteinExistence type="predicted"/>
<dbReference type="AlphaFoldDB" id="A0A4R4UCH9"/>
<dbReference type="RefSeq" id="WP_132626171.1">
    <property type="nucleotide sequence ID" value="NZ_SMKV01000034.1"/>
</dbReference>
<organism evidence="1 2">
    <name type="scientific">Saccharopolyspora aridisoli</name>
    <dbReference type="NCBI Taxonomy" id="2530385"/>
    <lineage>
        <taxon>Bacteria</taxon>
        <taxon>Bacillati</taxon>
        <taxon>Actinomycetota</taxon>
        <taxon>Actinomycetes</taxon>
        <taxon>Pseudonocardiales</taxon>
        <taxon>Pseudonocardiaceae</taxon>
        <taxon>Saccharopolyspora</taxon>
    </lineage>
</organism>
<evidence type="ECO:0000313" key="1">
    <source>
        <dbReference type="EMBL" id="TDC89297.1"/>
    </source>
</evidence>
<dbReference type="EMBL" id="SMKV01000034">
    <property type="protein sequence ID" value="TDC89297.1"/>
    <property type="molecule type" value="Genomic_DNA"/>
</dbReference>
<reference evidence="1 2" key="1">
    <citation type="submission" date="2019-03" db="EMBL/GenBank/DDBJ databases">
        <title>Draft genome sequences of novel Actinobacteria.</title>
        <authorList>
            <person name="Sahin N."/>
            <person name="Ay H."/>
            <person name="Saygin H."/>
        </authorList>
    </citation>
    <scope>NUCLEOTIDE SEQUENCE [LARGE SCALE GENOMIC DNA]</scope>
    <source>
        <strain evidence="1 2">16K404</strain>
    </source>
</reference>
<dbReference type="PANTHER" id="PTHR37331">
    <property type="entry name" value="YALI0F11671P"/>
    <property type="match status" value="1"/>
</dbReference>
<sequence>MWLDITAEDLNGYSPLLSDKKALRAEDGFEKLIRDICIAVRDVKFRNLNREIAIAPINWKKESRDAVCLFGFGRTLAEGDKLPTELIIGQMARPFEDGGAIVPENLMVNTSFVNFLHSFVARESPTDEQAITKAKVIGTGRLLVIDGRQSSSRESVNPEQVIGSFQVDRSKMVQGSYRINPDYSVFTEDGFFRLPKTLEGKLSGEVNRIIAGANAFRGLARVPNSRSAP</sequence>
<protein>
    <submittedName>
        <fullName evidence="1">Uncharacterized protein</fullName>
    </submittedName>
</protein>
<gene>
    <name evidence="1" type="ORF">E1161_21620</name>
</gene>
<keyword evidence="2" id="KW-1185">Reference proteome</keyword>
<name>A0A4R4UCH9_9PSEU</name>
<evidence type="ECO:0000313" key="2">
    <source>
        <dbReference type="Proteomes" id="UP000294744"/>
    </source>
</evidence>
<comment type="caution">
    <text evidence="1">The sequence shown here is derived from an EMBL/GenBank/DDBJ whole genome shotgun (WGS) entry which is preliminary data.</text>
</comment>
<dbReference type="PANTHER" id="PTHR37331:SF1">
    <property type="entry name" value="YALI0F11671P"/>
    <property type="match status" value="1"/>
</dbReference>
<accession>A0A4R4UCH9</accession>